<evidence type="ECO:0000313" key="3">
    <source>
        <dbReference type="Proteomes" id="UP000013909"/>
    </source>
</evidence>
<comment type="caution">
    <text evidence="2">The sequence shown here is derived from an EMBL/GenBank/DDBJ whole genome shotgun (WGS) entry which is preliminary data.</text>
</comment>
<dbReference type="EMBL" id="AQHR01000085">
    <property type="protein sequence ID" value="EON76439.1"/>
    <property type="molecule type" value="Genomic_DNA"/>
</dbReference>
<dbReference type="RefSeq" id="WP_010855023.1">
    <property type="nucleotide sequence ID" value="NZ_AQHR01000085.1"/>
</dbReference>
<accession>R7ZQZ8</accession>
<evidence type="ECO:0000256" key="1">
    <source>
        <dbReference type="SAM" id="SignalP"/>
    </source>
</evidence>
<dbReference type="Proteomes" id="UP000013909">
    <property type="component" value="Unassembled WGS sequence"/>
</dbReference>
<keyword evidence="3" id="KW-1185">Reference proteome</keyword>
<name>R7ZQZ8_9BACT</name>
<reference evidence="2 3" key="1">
    <citation type="submission" date="2013-02" db="EMBL/GenBank/DDBJ databases">
        <title>A novel strain isolated from Lonar lake, Maharashtra, India.</title>
        <authorList>
            <person name="Singh A."/>
        </authorList>
    </citation>
    <scope>NUCLEOTIDE SEQUENCE [LARGE SCALE GENOMIC DNA]</scope>
    <source>
        <strain evidence="2 3">AK24</strain>
    </source>
</reference>
<dbReference type="AlphaFoldDB" id="R7ZQZ8"/>
<keyword evidence="1" id="KW-0732">Signal</keyword>
<dbReference type="OrthoDB" id="839613at2"/>
<gene>
    <name evidence="2" type="ORF">ADIS_2889</name>
</gene>
<feature type="chain" id="PRO_5004461849" evidence="1">
    <location>
        <begin position="19"/>
        <end position="119"/>
    </location>
</feature>
<sequence>MKRLIPFFYKNILTNFLAAFLVCLSIADGEEAEHEIIHFDFQVSEVEYDYVDFPVSLIRNNTVSFSSLQRIAEVAFFSVDFRPRSLYLLSEATLNQLSHNLLHPLISNLVKVVICKNAP</sequence>
<proteinExistence type="predicted"/>
<protein>
    <submittedName>
        <fullName evidence="2">Uncharacterized protein</fullName>
    </submittedName>
</protein>
<feature type="signal peptide" evidence="1">
    <location>
        <begin position="1"/>
        <end position="18"/>
    </location>
</feature>
<organism evidence="2 3">
    <name type="scientific">Lunatimonas lonarensis</name>
    <dbReference type="NCBI Taxonomy" id="1232681"/>
    <lineage>
        <taxon>Bacteria</taxon>
        <taxon>Pseudomonadati</taxon>
        <taxon>Bacteroidota</taxon>
        <taxon>Cytophagia</taxon>
        <taxon>Cytophagales</taxon>
        <taxon>Cyclobacteriaceae</taxon>
    </lineage>
</organism>
<evidence type="ECO:0000313" key="2">
    <source>
        <dbReference type="EMBL" id="EON76439.1"/>
    </source>
</evidence>